<proteinExistence type="predicted"/>
<organism evidence="1">
    <name type="scientific">Anguilla anguilla</name>
    <name type="common">European freshwater eel</name>
    <name type="synonym">Muraena anguilla</name>
    <dbReference type="NCBI Taxonomy" id="7936"/>
    <lineage>
        <taxon>Eukaryota</taxon>
        <taxon>Metazoa</taxon>
        <taxon>Chordata</taxon>
        <taxon>Craniata</taxon>
        <taxon>Vertebrata</taxon>
        <taxon>Euteleostomi</taxon>
        <taxon>Actinopterygii</taxon>
        <taxon>Neopterygii</taxon>
        <taxon>Teleostei</taxon>
        <taxon>Anguilliformes</taxon>
        <taxon>Anguillidae</taxon>
        <taxon>Anguilla</taxon>
    </lineage>
</organism>
<evidence type="ECO:0000313" key="1">
    <source>
        <dbReference type="EMBL" id="JAH18149.1"/>
    </source>
</evidence>
<dbReference type="AlphaFoldDB" id="A0A0E9QMU6"/>
<sequence>MKTDSIRKKISYILVLYHTISSNVGHFCH</sequence>
<dbReference type="EMBL" id="GBXM01090428">
    <property type="protein sequence ID" value="JAH18149.1"/>
    <property type="molecule type" value="Transcribed_RNA"/>
</dbReference>
<name>A0A0E9QMU6_ANGAN</name>
<accession>A0A0E9QMU6</accession>
<reference evidence="1" key="2">
    <citation type="journal article" date="2015" name="Fish Shellfish Immunol.">
        <title>Early steps in the European eel (Anguilla anguilla)-Vibrio vulnificus interaction in the gills: Role of the RtxA13 toxin.</title>
        <authorList>
            <person name="Callol A."/>
            <person name="Pajuelo D."/>
            <person name="Ebbesson L."/>
            <person name="Teles M."/>
            <person name="MacKenzie S."/>
            <person name="Amaro C."/>
        </authorList>
    </citation>
    <scope>NUCLEOTIDE SEQUENCE</scope>
</reference>
<protein>
    <submittedName>
        <fullName evidence="1">Uncharacterized protein</fullName>
    </submittedName>
</protein>
<reference evidence="1" key="1">
    <citation type="submission" date="2014-11" db="EMBL/GenBank/DDBJ databases">
        <authorList>
            <person name="Amaro Gonzalez C."/>
        </authorList>
    </citation>
    <scope>NUCLEOTIDE SEQUENCE</scope>
</reference>